<dbReference type="InterPro" id="IPR016024">
    <property type="entry name" value="ARM-type_fold"/>
</dbReference>
<gene>
    <name evidence="2" type="primary">LOC111085309</name>
</gene>
<name>A0ABM1S5U2_LIMPO</name>
<organism evidence="1 2">
    <name type="scientific">Limulus polyphemus</name>
    <name type="common">Atlantic horseshoe crab</name>
    <dbReference type="NCBI Taxonomy" id="6850"/>
    <lineage>
        <taxon>Eukaryota</taxon>
        <taxon>Metazoa</taxon>
        <taxon>Ecdysozoa</taxon>
        <taxon>Arthropoda</taxon>
        <taxon>Chelicerata</taxon>
        <taxon>Merostomata</taxon>
        <taxon>Xiphosura</taxon>
        <taxon>Limulidae</taxon>
        <taxon>Limulus</taxon>
    </lineage>
</organism>
<reference evidence="2" key="1">
    <citation type="submission" date="2025-08" db="UniProtKB">
        <authorList>
            <consortium name="RefSeq"/>
        </authorList>
    </citation>
    <scope>IDENTIFICATION</scope>
    <source>
        <tissue evidence="2">Muscle</tissue>
    </source>
</reference>
<feature type="non-terminal residue" evidence="2">
    <location>
        <position position="329"/>
    </location>
</feature>
<proteinExistence type="predicted"/>
<keyword evidence="1" id="KW-1185">Reference proteome</keyword>
<dbReference type="InterPro" id="IPR011989">
    <property type="entry name" value="ARM-like"/>
</dbReference>
<evidence type="ECO:0000313" key="2">
    <source>
        <dbReference type="RefSeq" id="XP_022238997.1"/>
    </source>
</evidence>
<evidence type="ECO:0000313" key="1">
    <source>
        <dbReference type="Proteomes" id="UP000694941"/>
    </source>
</evidence>
<accession>A0ABM1S5U2</accession>
<dbReference type="GeneID" id="111085309"/>
<dbReference type="Gene3D" id="1.25.10.10">
    <property type="entry name" value="Leucine-rich Repeat Variant"/>
    <property type="match status" value="1"/>
</dbReference>
<dbReference type="Proteomes" id="UP000694941">
    <property type="component" value="Unplaced"/>
</dbReference>
<protein>
    <submittedName>
        <fullName evidence="2">Uncharacterized protein LOC111085309</fullName>
    </submittedName>
</protein>
<dbReference type="SUPFAM" id="SSF48371">
    <property type="entry name" value="ARM repeat"/>
    <property type="match status" value="1"/>
</dbReference>
<sequence>MAVNVECLEIMLSGLQSHLAGFIEISERVDGARLHKPLAELLTQVLLTSLCEYEEGLQRKHLCKSRIREDFKKRLCLLMKMTVSCLRGGQSLQYTGLLTMNKVVDVCIVQGVALRRVDIEDVNKHTLDCHSLNINKNQCQFSAGNRSSAPVNCVINANNKSSNSQDRGMYGQKDVSSSARWWSYTKKSTTKITPLMLHTDPDNEFVFRTQGVLDVLSEEGVDLLLNVLNNAITLHKRVVGTRQHCTPSQRWRHCSYHCLQILSARMLLYMSQNEEVQEKLVEEGHLRILIASLDSTHDPQLLCLVLQIVATLAMRSKYHNALLEADTAD</sequence>
<dbReference type="RefSeq" id="XP_022238997.1">
    <property type="nucleotide sequence ID" value="XM_022383289.1"/>
</dbReference>